<dbReference type="Pfam" id="PF00593">
    <property type="entry name" value="TonB_dep_Rec_b-barrel"/>
    <property type="match status" value="1"/>
</dbReference>
<dbReference type="PANTHER" id="PTHR30069">
    <property type="entry name" value="TONB-DEPENDENT OUTER MEMBRANE RECEPTOR"/>
    <property type="match status" value="1"/>
</dbReference>
<organism evidence="13 14">
    <name type="scientific">Caulobacter segnis</name>
    <dbReference type="NCBI Taxonomy" id="88688"/>
    <lineage>
        <taxon>Bacteria</taxon>
        <taxon>Pseudomonadati</taxon>
        <taxon>Pseudomonadota</taxon>
        <taxon>Alphaproteobacteria</taxon>
        <taxon>Caulobacterales</taxon>
        <taxon>Caulobacteraceae</taxon>
        <taxon>Caulobacter</taxon>
    </lineage>
</organism>
<dbReference type="EMBL" id="CP096040">
    <property type="protein sequence ID" value="USQ96383.1"/>
    <property type="molecule type" value="Genomic_DNA"/>
</dbReference>
<evidence type="ECO:0000256" key="10">
    <source>
        <dbReference type="SAM" id="MobiDB-lite"/>
    </source>
</evidence>
<sequence length="689" mass="76322">MLASVLLLAWASLAPLEESQAVATASSTPAPTPAANAQDTDPTQPGVIPYAPAFFAAAQPSTALDMITRLPGFTLDQGDSARGFAGTAGNVLINGERPTTKSEPLEDMLRRIAAPTVERIDLIRGGAPGIDMQGRTVMANIVLKRTVQVQKVVNLQTYVYPDGFLGPVLELEGSRREGDNALEGSLKATRDRTDNTYDGGVRLRTNGDGVPVTKDALKGYDVFQNYILRGAVQRPLLDGKTRVNAKLEYFSFDRDVTATRVFPAPGRELHGETVEDWAGEFGARYDARLSPRTDLQLVLLQNLERETYGSTFQTPSLFVDYTARTDTGESILRSELKHRRSDGLSFEAGLEGAYNVLDGDTRYFENGVAIPLPAAQVKVEELRGELSGKAIWRANPKLNIEAGARLEVSRISQSGDTDLAKSFFYPKPRVLATWSPTATDQLRFRVEREVGQLDFGDFVSSAGTETGTVDAGNPDLVPERKWVMETAWEKRFWGGGALVVSWRHAELKDVVDVIPINTVFEAPGNIGDGKSDVYQANLTLPTDKLGVSGGQLKARFSWAQSQVRDPVTHAKRRISGQTPFTCNVNFTRDMPGGRWSWGVITNCQNEERYYRIGEVRTFTFEQWLEGFVEWRPRRDLTIRTELANWTSRHKTRTRVIYAGSRASGVVAQVERRELPFEPYLFVKVRKSFG</sequence>
<evidence type="ECO:0000256" key="7">
    <source>
        <dbReference type="ARBA" id="ARBA00023136"/>
    </source>
</evidence>
<accession>A0ABY4ZU94</accession>
<evidence type="ECO:0000256" key="5">
    <source>
        <dbReference type="ARBA" id="ARBA00022729"/>
    </source>
</evidence>
<dbReference type="InterPro" id="IPR039426">
    <property type="entry name" value="TonB-dep_rcpt-like"/>
</dbReference>
<name>A0ABY4ZU94_9CAUL</name>
<evidence type="ECO:0000313" key="14">
    <source>
        <dbReference type="Proteomes" id="UP001057520"/>
    </source>
</evidence>
<keyword evidence="14" id="KW-1185">Reference proteome</keyword>
<evidence type="ECO:0000256" key="2">
    <source>
        <dbReference type="ARBA" id="ARBA00022448"/>
    </source>
</evidence>
<dbReference type="PANTHER" id="PTHR30069:SF29">
    <property type="entry name" value="HEMOGLOBIN AND HEMOGLOBIN-HAPTOGLOBIN-BINDING PROTEIN 1-RELATED"/>
    <property type="match status" value="1"/>
</dbReference>
<feature type="domain" description="TonB-dependent receptor-like beta-barrel" evidence="12">
    <location>
        <begin position="196"/>
        <end position="618"/>
    </location>
</feature>
<dbReference type="InterPro" id="IPR036942">
    <property type="entry name" value="Beta-barrel_TonB_sf"/>
</dbReference>
<keyword evidence="6" id="KW-0798">TonB box</keyword>
<feature type="chain" id="PRO_5046840110" evidence="11">
    <location>
        <begin position="17"/>
        <end position="689"/>
    </location>
</feature>
<evidence type="ECO:0000256" key="9">
    <source>
        <dbReference type="ARBA" id="ARBA00023237"/>
    </source>
</evidence>
<protein>
    <submittedName>
        <fullName evidence="13">TonB-dependent receptor</fullName>
    </submittedName>
</protein>
<keyword evidence="5 11" id="KW-0732">Signal</keyword>
<keyword evidence="7" id="KW-0472">Membrane</keyword>
<evidence type="ECO:0000256" key="1">
    <source>
        <dbReference type="ARBA" id="ARBA00004571"/>
    </source>
</evidence>
<evidence type="ECO:0000313" key="13">
    <source>
        <dbReference type="EMBL" id="USQ96383.1"/>
    </source>
</evidence>
<evidence type="ECO:0000259" key="12">
    <source>
        <dbReference type="Pfam" id="PF00593"/>
    </source>
</evidence>
<keyword evidence="8 13" id="KW-0675">Receptor</keyword>
<evidence type="ECO:0000256" key="3">
    <source>
        <dbReference type="ARBA" id="ARBA00022452"/>
    </source>
</evidence>
<evidence type="ECO:0000256" key="11">
    <source>
        <dbReference type="SAM" id="SignalP"/>
    </source>
</evidence>
<dbReference type="InterPro" id="IPR000531">
    <property type="entry name" value="Beta-barrel_TonB"/>
</dbReference>
<feature type="region of interest" description="Disordered" evidence="10">
    <location>
        <begin position="24"/>
        <end position="43"/>
    </location>
</feature>
<evidence type="ECO:0000256" key="4">
    <source>
        <dbReference type="ARBA" id="ARBA00022692"/>
    </source>
</evidence>
<dbReference type="Gene3D" id="2.40.170.20">
    <property type="entry name" value="TonB-dependent receptor, beta-barrel domain"/>
    <property type="match status" value="1"/>
</dbReference>
<gene>
    <name evidence="13" type="ORF">MZV50_01935</name>
</gene>
<keyword evidence="2" id="KW-0813">Transport</keyword>
<comment type="subcellular location">
    <subcellularLocation>
        <location evidence="1">Cell outer membrane</location>
        <topology evidence="1">Multi-pass membrane protein</topology>
    </subcellularLocation>
</comment>
<keyword evidence="3" id="KW-1134">Transmembrane beta strand</keyword>
<evidence type="ECO:0000256" key="8">
    <source>
        <dbReference type="ARBA" id="ARBA00023170"/>
    </source>
</evidence>
<dbReference type="SUPFAM" id="SSF56935">
    <property type="entry name" value="Porins"/>
    <property type="match status" value="1"/>
</dbReference>
<dbReference type="Proteomes" id="UP001057520">
    <property type="component" value="Chromosome"/>
</dbReference>
<keyword evidence="4" id="KW-0812">Transmembrane</keyword>
<feature type="signal peptide" evidence="11">
    <location>
        <begin position="1"/>
        <end position="16"/>
    </location>
</feature>
<evidence type="ECO:0000256" key="6">
    <source>
        <dbReference type="ARBA" id="ARBA00023077"/>
    </source>
</evidence>
<keyword evidence="9" id="KW-0998">Cell outer membrane</keyword>
<proteinExistence type="predicted"/>
<reference evidence="13 14" key="1">
    <citation type="submission" date="2022-04" db="EMBL/GenBank/DDBJ databases">
        <title>Genome sequence of soybean root-associated Caulobacter segnis RL271.</title>
        <authorList>
            <person name="Longley R."/>
            <person name="Bonito G."/>
            <person name="Trigodet F."/>
            <person name="Crosson S."/>
            <person name="Fiebig A."/>
        </authorList>
    </citation>
    <scope>NUCLEOTIDE SEQUENCE [LARGE SCALE GENOMIC DNA]</scope>
    <source>
        <strain evidence="13 14">RL271</strain>
    </source>
</reference>